<evidence type="ECO:0000313" key="1">
    <source>
        <dbReference type="EMBL" id="KYH25508.1"/>
    </source>
</evidence>
<protein>
    <submittedName>
        <fullName evidence="1">Uncharacterized protein</fullName>
    </submittedName>
</protein>
<dbReference type="RefSeq" id="WP_169802642.1">
    <property type="nucleotide sequence ID" value="NZ_LTAZ01000005.1"/>
</dbReference>
<name>A0A151ACU2_9EURY</name>
<dbReference type="Proteomes" id="UP000075321">
    <property type="component" value="Unassembled WGS sequence"/>
</dbReference>
<dbReference type="PATRIC" id="fig|1008153.3.peg.2220"/>
<comment type="caution">
    <text evidence="1">The sequence shown here is derived from an EMBL/GenBank/DDBJ whole genome shotgun (WGS) entry which is preliminary data.</text>
</comment>
<dbReference type="AlphaFoldDB" id="A0A151ACU2"/>
<dbReference type="OrthoDB" id="190909at2157"/>
<dbReference type="EMBL" id="LTAZ01000005">
    <property type="protein sequence ID" value="KYH25508.1"/>
    <property type="molecule type" value="Genomic_DNA"/>
</dbReference>
<evidence type="ECO:0000313" key="2">
    <source>
        <dbReference type="Proteomes" id="UP000075321"/>
    </source>
</evidence>
<gene>
    <name evidence="1" type="ORF">HAPAU_21820</name>
</gene>
<sequence>MFRAILPEGDFNCASYEQVENGVELYTDEDELIAFVPYANLVAILNEEVDSVEDRSVF</sequence>
<organism evidence="1 2">
    <name type="scientific">Halalkalicoccus paucihalophilus</name>
    <dbReference type="NCBI Taxonomy" id="1008153"/>
    <lineage>
        <taxon>Archaea</taxon>
        <taxon>Methanobacteriati</taxon>
        <taxon>Methanobacteriota</taxon>
        <taxon>Stenosarchaea group</taxon>
        <taxon>Halobacteria</taxon>
        <taxon>Halobacteriales</taxon>
        <taxon>Halococcaceae</taxon>
        <taxon>Halalkalicoccus</taxon>
    </lineage>
</organism>
<reference evidence="1 2" key="1">
    <citation type="submission" date="2016-02" db="EMBL/GenBank/DDBJ databases">
        <title>Genome sequence of Halalkalicoccus paucihalophilus DSM 24557.</title>
        <authorList>
            <person name="Poehlein A."/>
            <person name="Daniel R."/>
        </authorList>
    </citation>
    <scope>NUCLEOTIDE SEQUENCE [LARGE SCALE GENOMIC DNA]</scope>
    <source>
        <strain evidence="1 2">DSM 24557</strain>
    </source>
</reference>
<accession>A0A151ACU2</accession>
<keyword evidence="2" id="KW-1185">Reference proteome</keyword>
<proteinExistence type="predicted"/>